<evidence type="ECO:0000313" key="8">
    <source>
        <dbReference type="Proteomes" id="UP000186002"/>
    </source>
</evidence>
<accession>A0A1M7MAB5</accession>
<keyword evidence="4" id="KW-0862">Zinc</keyword>
<evidence type="ECO:0000256" key="3">
    <source>
        <dbReference type="ARBA" id="ARBA00022723"/>
    </source>
</evidence>
<evidence type="ECO:0000256" key="1">
    <source>
        <dbReference type="ARBA" id="ARBA00001947"/>
    </source>
</evidence>
<comment type="similarity">
    <text evidence="2">Belongs to the DODA-type extradiol aromatic ring-opening dioxygenase family.</text>
</comment>
<dbReference type="AlphaFoldDB" id="A0A1M7MAB5"/>
<dbReference type="RefSeq" id="WP_208980134.1">
    <property type="nucleotide sequence ID" value="NZ_FRBW01000004.1"/>
</dbReference>
<dbReference type="Proteomes" id="UP000186002">
    <property type="component" value="Unassembled WGS sequence"/>
</dbReference>
<evidence type="ECO:0000256" key="5">
    <source>
        <dbReference type="ARBA" id="ARBA00023002"/>
    </source>
</evidence>
<dbReference type="InterPro" id="IPR014436">
    <property type="entry name" value="Extradiol_dOase_DODA"/>
</dbReference>
<dbReference type="SUPFAM" id="SSF53213">
    <property type="entry name" value="LigB-like"/>
    <property type="match status" value="1"/>
</dbReference>
<dbReference type="EMBL" id="FRBW01000004">
    <property type="protein sequence ID" value="SHM87720.1"/>
    <property type="molecule type" value="Genomic_DNA"/>
</dbReference>
<dbReference type="Pfam" id="PF02900">
    <property type="entry name" value="LigB"/>
    <property type="match status" value="1"/>
</dbReference>
<sequence length="271" mass="29015">MTAQTDTSNTSHPAPMFLAHGSPMLALTPIAAHHFLKDLGASLPEPKGIVILSPHWETSDLRITAAGPLKTIHDFGGFPRELFQIQYPAEASRDLVNAVKSAALAGGLSLQEDRNWGLDHGAWVPLSLLFPKLNVPVVELSLPYDSTPASVHELGRSLAPLAEQGILILGSGSTTHNLREILPEGSEAAGWAKAFDAWVDEGLEKADIGFFADPSAAPNFRRAHPTAEHFLPLFFAMGAAGKNVPAELLHRSYSHGTLSMSYFSFPQTAAA</sequence>
<dbReference type="GO" id="GO:0008198">
    <property type="term" value="F:ferrous iron binding"/>
    <property type="evidence" value="ECO:0007669"/>
    <property type="project" value="InterPro"/>
</dbReference>
<dbReference type="STRING" id="735517.SAMN05444272_3324"/>
<dbReference type="GO" id="GO:0016702">
    <property type="term" value="F:oxidoreductase activity, acting on single donors with incorporation of molecular oxygen, incorporation of two atoms of oxygen"/>
    <property type="evidence" value="ECO:0007669"/>
    <property type="project" value="UniProtKB-ARBA"/>
</dbReference>
<dbReference type="GO" id="GO:0008270">
    <property type="term" value="F:zinc ion binding"/>
    <property type="evidence" value="ECO:0007669"/>
    <property type="project" value="InterPro"/>
</dbReference>
<feature type="domain" description="Extradiol ring-cleavage dioxygenase class III enzyme subunit B" evidence="6">
    <location>
        <begin position="10"/>
        <end position="259"/>
    </location>
</feature>
<dbReference type="PIRSF" id="PIRSF006157">
    <property type="entry name" value="Doxgns_DODA"/>
    <property type="match status" value="1"/>
</dbReference>
<comment type="cofactor">
    <cofactor evidence="1">
        <name>Zn(2+)</name>
        <dbReference type="ChEBI" id="CHEBI:29105"/>
    </cofactor>
</comment>
<evidence type="ECO:0000256" key="4">
    <source>
        <dbReference type="ARBA" id="ARBA00022833"/>
    </source>
</evidence>
<name>A0A1M7MAB5_9HYPH</name>
<keyword evidence="5" id="KW-0560">Oxidoreductase</keyword>
<dbReference type="PANTHER" id="PTHR30096">
    <property type="entry name" value="4,5-DOPA DIOXYGENASE EXTRADIOL-LIKE PROTEIN"/>
    <property type="match status" value="1"/>
</dbReference>
<keyword evidence="8" id="KW-1185">Reference proteome</keyword>
<dbReference type="PANTHER" id="PTHR30096:SF0">
    <property type="entry name" value="4,5-DOPA DIOXYGENASE EXTRADIOL-LIKE PROTEIN"/>
    <property type="match status" value="1"/>
</dbReference>
<keyword evidence="7" id="KW-0223">Dioxygenase</keyword>
<protein>
    <submittedName>
        <fullName evidence="7">4,5-DOPA dioxygenase extradiol</fullName>
    </submittedName>
</protein>
<organism evidence="7 8">
    <name type="scientific">Roseibium suaedae</name>
    <dbReference type="NCBI Taxonomy" id="735517"/>
    <lineage>
        <taxon>Bacteria</taxon>
        <taxon>Pseudomonadati</taxon>
        <taxon>Pseudomonadota</taxon>
        <taxon>Alphaproteobacteria</taxon>
        <taxon>Hyphomicrobiales</taxon>
        <taxon>Stappiaceae</taxon>
        <taxon>Roseibium</taxon>
    </lineage>
</organism>
<dbReference type="Gene3D" id="3.40.830.10">
    <property type="entry name" value="LigB-like"/>
    <property type="match status" value="1"/>
</dbReference>
<dbReference type="InterPro" id="IPR004183">
    <property type="entry name" value="Xdiol_dOase_suB"/>
</dbReference>
<gene>
    <name evidence="7" type="ORF">SAMN05444272_3324</name>
</gene>
<evidence type="ECO:0000313" key="7">
    <source>
        <dbReference type="EMBL" id="SHM87720.1"/>
    </source>
</evidence>
<reference evidence="7 8" key="1">
    <citation type="submission" date="2016-11" db="EMBL/GenBank/DDBJ databases">
        <authorList>
            <person name="Jaros S."/>
            <person name="Januszkiewicz K."/>
            <person name="Wedrychowicz H."/>
        </authorList>
    </citation>
    <scope>NUCLEOTIDE SEQUENCE [LARGE SCALE GENOMIC DNA]</scope>
    <source>
        <strain evidence="7 8">DSM 22153</strain>
    </source>
</reference>
<evidence type="ECO:0000259" key="6">
    <source>
        <dbReference type="Pfam" id="PF02900"/>
    </source>
</evidence>
<evidence type="ECO:0000256" key="2">
    <source>
        <dbReference type="ARBA" id="ARBA00007581"/>
    </source>
</evidence>
<dbReference type="CDD" id="cd07363">
    <property type="entry name" value="45_DOPA_Dioxygenase"/>
    <property type="match status" value="1"/>
</dbReference>
<keyword evidence="3" id="KW-0479">Metal-binding</keyword>
<proteinExistence type="inferred from homology"/>